<sequence length="97" mass="10603">MHSMAVVPACIILVVMSCTLTSTYGLVDEEPTCIHGSIFCTEKRCMKKCQAKFGDKVVRSNCVTAKFIQMCCCYLGNLPVQPPSPTQPSVVTAFRHA</sequence>
<keyword evidence="3" id="KW-1185">Reference proteome</keyword>
<dbReference type="AlphaFoldDB" id="A0A835A6T5"/>
<protein>
    <submittedName>
        <fullName evidence="2">Uncharacterized protein</fullName>
    </submittedName>
</protein>
<feature type="signal peptide" evidence="1">
    <location>
        <begin position="1"/>
        <end position="25"/>
    </location>
</feature>
<reference evidence="2" key="1">
    <citation type="submission" date="2020-07" db="EMBL/GenBank/DDBJ databases">
        <title>Genome sequence and genetic diversity analysis of an under-domesticated orphan crop, white fonio (Digitaria exilis).</title>
        <authorList>
            <person name="Bennetzen J.L."/>
            <person name="Chen S."/>
            <person name="Ma X."/>
            <person name="Wang X."/>
            <person name="Yssel A.E.J."/>
            <person name="Chaluvadi S.R."/>
            <person name="Johnson M."/>
            <person name="Gangashetty P."/>
            <person name="Hamidou F."/>
            <person name="Sanogo M.D."/>
            <person name="Zwaenepoel A."/>
            <person name="Wallace J."/>
            <person name="Van De Peer Y."/>
            <person name="Van Deynze A."/>
        </authorList>
    </citation>
    <scope>NUCLEOTIDE SEQUENCE</scope>
    <source>
        <tissue evidence="2">Leaves</tissue>
    </source>
</reference>
<feature type="chain" id="PRO_5032853699" evidence="1">
    <location>
        <begin position="26"/>
        <end position="97"/>
    </location>
</feature>
<dbReference type="OrthoDB" id="10451989at2759"/>
<accession>A0A835A6T5</accession>
<dbReference type="Proteomes" id="UP000636709">
    <property type="component" value="Unassembled WGS sequence"/>
</dbReference>
<dbReference type="EMBL" id="JACEFO010003035">
    <property type="protein sequence ID" value="KAF8644969.1"/>
    <property type="molecule type" value="Genomic_DNA"/>
</dbReference>
<organism evidence="2 3">
    <name type="scientific">Digitaria exilis</name>
    <dbReference type="NCBI Taxonomy" id="1010633"/>
    <lineage>
        <taxon>Eukaryota</taxon>
        <taxon>Viridiplantae</taxon>
        <taxon>Streptophyta</taxon>
        <taxon>Embryophyta</taxon>
        <taxon>Tracheophyta</taxon>
        <taxon>Spermatophyta</taxon>
        <taxon>Magnoliopsida</taxon>
        <taxon>Liliopsida</taxon>
        <taxon>Poales</taxon>
        <taxon>Poaceae</taxon>
        <taxon>PACMAD clade</taxon>
        <taxon>Panicoideae</taxon>
        <taxon>Panicodae</taxon>
        <taxon>Paniceae</taxon>
        <taxon>Anthephorinae</taxon>
        <taxon>Digitaria</taxon>
    </lineage>
</organism>
<name>A0A835A6T5_9POAL</name>
<proteinExistence type="predicted"/>
<evidence type="ECO:0000313" key="2">
    <source>
        <dbReference type="EMBL" id="KAF8644969.1"/>
    </source>
</evidence>
<gene>
    <name evidence="2" type="ORF">HU200_066274</name>
</gene>
<evidence type="ECO:0000313" key="3">
    <source>
        <dbReference type="Proteomes" id="UP000636709"/>
    </source>
</evidence>
<comment type="caution">
    <text evidence="2">The sequence shown here is derived from an EMBL/GenBank/DDBJ whole genome shotgun (WGS) entry which is preliminary data.</text>
</comment>
<evidence type="ECO:0000256" key="1">
    <source>
        <dbReference type="SAM" id="SignalP"/>
    </source>
</evidence>
<keyword evidence="1" id="KW-0732">Signal</keyword>